<evidence type="ECO:0000313" key="4">
    <source>
        <dbReference type="Proteomes" id="UP000199053"/>
    </source>
</evidence>
<feature type="transmembrane region" description="Helical" evidence="1">
    <location>
        <begin position="81"/>
        <end position="98"/>
    </location>
</feature>
<evidence type="ECO:0000256" key="1">
    <source>
        <dbReference type="SAM" id="Phobius"/>
    </source>
</evidence>
<feature type="transmembrane region" description="Helical" evidence="1">
    <location>
        <begin position="55"/>
        <end position="75"/>
    </location>
</feature>
<dbReference type="RefSeq" id="WP_092159920.1">
    <property type="nucleotide sequence ID" value="NZ_FNGA01000002.1"/>
</dbReference>
<evidence type="ECO:0000313" key="3">
    <source>
        <dbReference type="EMBL" id="SDK89546.1"/>
    </source>
</evidence>
<organism evidence="3 4">
    <name type="scientific">Maridesulfovibrio ferrireducens</name>
    <dbReference type="NCBI Taxonomy" id="246191"/>
    <lineage>
        <taxon>Bacteria</taxon>
        <taxon>Pseudomonadati</taxon>
        <taxon>Thermodesulfobacteriota</taxon>
        <taxon>Desulfovibrionia</taxon>
        <taxon>Desulfovibrionales</taxon>
        <taxon>Desulfovibrionaceae</taxon>
        <taxon>Maridesulfovibrio</taxon>
    </lineage>
</organism>
<dbReference type="EMBL" id="FNGA01000002">
    <property type="protein sequence ID" value="SDK89546.1"/>
    <property type="molecule type" value="Genomic_DNA"/>
</dbReference>
<proteinExistence type="predicted"/>
<keyword evidence="1" id="KW-0812">Transmembrane</keyword>
<feature type="domain" description="Zinc-ribbon" evidence="2">
    <location>
        <begin position="4"/>
        <end position="25"/>
    </location>
</feature>
<sequence>MITCTRCGKKNEDNSQTCRQCGHKLQSGFARFNGSSLSSKKNRDSFNISFENSDIYAKHGEAWIYALFLLAAVVFFTYQQVYWPLYILTPLVAILAWVRKI</sequence>
<reference evidence="4" key="1">
    <citation type="submission" date="2016-10" db="EMBL/GenBank/DDBJ databases">
        <authorList>
            <person name="Varghese N."/>
            <person name="Submissions S."/>
        </authorList>
    </citation>
    <scope>NUCLEOTIDE SEQUENCE [LARGE SCALE GENOMIC DNA]</scope>
    <source>
        <strain evidence="4">DSM 16995</strain>
    </source>
</reference>
<dbReference type="Proteomes" id="UP000199053">
    <property type="component" value="Unassembled WGS sequence"/>
</dbReference>
<dbReference type="Pfam" id="PF13240">
    <property type="entry name" value="Zn_Ribbon_1"/>
    <property type="match status" value="1"/>
</dbReference>
<name>A0A1G9FME6_9BACT</name>
<keyword evidence="1" id="KW-1133">Transmembrane helix</keyword>
<keyword evidence="4" id="KW-1185">Reference proteome</keyword>
<accession>A0A1G9FME6</accession>
<dbReference type="AlphaFoldDB" id="A0A1G9FME6"/>
<evidence type="ECO:0000259" key="2">
    <source>
        <dbReference type="Pfam" id="PF13240"/>
    </source>
</evidence>
<keyword evidence="1" id="KW-0472">Membrane</keyword>
<gene>
    <name evidence="3" type="ORF">SAMN05660337_1616</name>
</gene>
<protein>
    <submittedName>
        <fullName evidence="3">Zinc-ribbon domain-containing protein</fullName>
    </submittedName>
</protein>
<dbReference type="OrthoDB" id="5457736at2"/>
<dbReference type="InterPro" id="IPR026870">
    <property type="entry name" value="Zinc_ribbon_dom"/>
</dbReference>